<proteinExistence type="predicted"/>
<dbReference type="EMBL" id="CM045758">
    <property type="protein sequence ID" value="KAI8032573.1"/>
    <property type="molecule type" value="Genomic_DNA"/>
</dbReference>
<accession>A0ACC0J558</accession>
<name>A0ACC0J558_9ERIC</name>
<sequence>MEKLSHSVSKKLYNNAFANANANGFSTHTVNDDVFGGPPKFGIPTFSPRIEDYSEIFGSFHASRPSSIPILDLPAVDEAEFSFDIRTSHFDYSQVFGGFEGLDFAVSFDELFNHSKTAYDSSDEAWTPAQSGYLSDASDPSACSERNQSLSNEEFYPSCDGIKQFNISYDKASQRSKEDMSNGMAHVTQLHAVPGFSFVVNETPPSQKRNMPLQKADDLIPNVDFSGGLREGKQFRKTMSHPSSSNFGIQSSGTDLKPVGYGKTASSVNEEILTVYDIGLRTQPSRLPPPSRPPPVLAAKDGDSDRQKSKLKASKSFSFGETAGDSSPRFFDVEVDASSSTSVSAAVMKEAMEKAQAKLRSAKIMEKEGLQTRTKLGLKNDAKDREGKASKTFDGSSYCKDERVHGTCQSDCSGMKSFAMEEMQKVMKTARVVSDSIEWENHINVAKVSADKKHGKEYRSAQEYYKTEEPVEWREATQFYEVVETDKSRQIFEQVKDERVSVQNTQFCERGPEKKATPAFQQQEDDNRKIKDDREAREWDGNKGRSKATKESNIQEEHEKKVKANQKVCKQEENGKKTRMVQQHGDIEKIQTEADQSKESQNLPEVQQKENEVEVEKKRKEAAERIEDEKRHEDAHERRLKETLERERYEKRLKEATEQAEIERRLMEALDREEKKKQQKEASEREEKEKRQREAREREDNEKRLKEAREREENKKRLKEEENQKILKEALEREEAKKNEKRLKEALEREETEKREKEACEREEKEKRLKEAREREENEKRLKEALEREENEKRLEEEENQKRLEEVREREENEKRLKEAREREENEKRLKEEENQKRHKEAHEREENEKRLKEALEQEENKKRLKEALEQEETEKRQKEAHEREEKEKRQKEVHEREEKEKRQKEAHEREDNEKRFKEACEREENEKRLKEALEQEENKKRLKEALELEQIEKRLKMALEQEENEKRQKLACERDANEKRLVENLRQEEIEEKLSGALRQEENGKNKKGAHDTEENEERLNEACEREENEKSLEEASEQEVSKKRLQEAHERQESEKRSKEAFKHKEIEKISEEANDCGKTQKMTEDAGYWEELKGRSRDHEQNERDENERKLHPEQGTCVHTQVNFKASDGVCKLDDYENLQPDQAVCRQDKNSVKVKKTEGALSFEEDRNMKAESMDSEGQVEAVEVANVLFEEQSISSGMGQSDSQYEKDQTRVKDATESLDLHDTLKESVEAGIGIGIGQTHMGERGNNVKEVQVTFDKEESKDKFMSSQVVRELIEKGRKMGADQPTVFERKRHAQSTAQKVSTSQNTERKEKKLNGILTSEEREKQERMKREREQENDRLRKIEEEREREREREKDLMAVDRATLEARERAFSEAHDRAVRAAVERATAEVRQRAMTEARERLEKACAEARERSLAEKTSMEARLRAERAAVERATAEARQRAFQKVMAEKAAFEARECVERSVADKSSASYKNGGMRQSSLFSDVQSQGVGSSIGPIYSYSSVHGGVEGESAQRCKARSERHRRTAERAAKALAEKNMRDLLAQREQAERNRLAEALDAEVKRWSSGKEANLRALLSTLQYILGPDSGWQPIPLTEVITSAAVKKAYRKATLCVHPDKLQQRGASVQQKYICEKVFDLLKEAWNRFNSEER</sequence>
<protein>
    <submittedName>
        <fullName evidence="1">Auxilin-like protein 1</fullName>
    </submittedName>
</protein>
<comment type="caution">
    <text evidence="1">The sequence shown here is derived from an EMBL/GenBank/DDBJ whole genome shotgun (WGS) entry which is preliminary data.</text>
</comment>
<evidence type="ECO:0000313" key="2">
    <source>
        <dbReference type="Proteomes" id="UP001060215"/>
    </source>
</evidence>
<keyword evidence="2" id="KW-1185">Reference proteome</keyword>
<reference evidence="1 2" key="1">
    <citation type="journal article" date="2022" name="Plant J.">
        <title>Chromosome-level genome of Camellia lanceoleosa provides a valuable resource for understanding genome evolution and self-incompatibility.</title>
        <authorList>
            <person name="Gong W."/>
            <person name="Xiao S."/>
            <person name="Wang L."/>
            <person name="Liao Z."/>
            <person name="Chang Y."/>
            <person name="Mo W."/>
            <person name="Hu G."/>
            <person name="Li W."/>
            <person name="Zhao G."/>
            <person name="Zhu H."/>
            <person name="Hu X."/>
            <person name="Ji K."/>
            <person name="Xiang X."/>
            <person name="Song Q."/>
            <person name="Yuan D."/>
            <person name="Jin S."/>
            <person name="Zhang L."/>
        </authorList>
    </citation>
    <scope>NUCLEOTIDE SEQUENCE [LARGE SCALE GENOMIC DNA]</scope>
    <source>
        <strain evidence="1">SQ_2022a</strain>
    </source>
</reference>
<evidence type="ECO:0000313" key="1">
    <source>
        <dbReference type="EMBL" id="KAI8032573.1"/>
    </source>
</evidence>
<gene>
    <name evidence="1" type="ORF">LOK49_LG01G02983</name>
</gene>
<organism evidence="1 2">
    <name type="scientific">Camellia lanceoleosa</name>
    <dbReference type="NCBI Taxonomy" id="1840588"/>
    <lineage>
        <taxon>Eukaryota</taxon>
        <taxon>Viridiplantae</taxon>
        <taxon>Streptophyta</taxon>
        <taxon>Embryophyta</taxon>
        <taxon>Tracheophyta</taxon>
        <taxon>Spermatophyta</taxon>
        <taxon>Magnoliopsida</taxon>
        <taxon>eudicotyledons</taxon>
        <taxon>Gunneridae</taxon>
        <taxon>Pentapetalae</taxon>
        <taxon>asterids</taxon>
        <taxon>Ericales</taxon>
        <taxon>Theaceae</taxon>
        <taxon>Camellia</taxon>
    </lineage>
</organism>
<dbReference type="Proteomes" id="UP001060215">
    <property type="component" value="Chromosome 1"/>
</dbReference>